<name>A0A6P7X4J2_9AMPH</name>
<evidence type="ECO:0000256" key="4">
    <source>
        <dbReference type="SAM" id="MobiDB-lite"/>
    </source>
</evidence>
<evidence type="ECO:0000256" key="3">
    <source>
        <dbReference type="ARBA" id="ARBA00093460"/>
    </source>
</evidence>
<organism evidence="7 8">
    <name type="scientific">Microcaecilia unicolor</name>
    <dbReference type="NCBI Taxonomy" id="1415580"/>
    <lineage>
        <taxon>Eukaryota</taxon>
        <taxon>Metazoa</taxon>
        <taxon>Chordata</taxon>
        <taxon>Craniata</taxon>
        <taxon>Vertebrata</taxon>
        <taxon>Euteleostomi</taxon>
        <taxon>Amphibia</taxon>
        <taxon>Gymnophiona</taxon>
        <taxon>Siphonopidae</taxon>
        <taxon>Microcaecilia</taxon>
    </lineage>
</organism>
<dbReference type="GO" id="GO:0042278">
    <property type="term" value="P:purine nucleoside metabolic process"/>
    <property type="evidence" value="ECO:0007669"/>
    <property type="project" value="TreeGrafter"/>
</dbReference>
<dbReference type="CDD" id="cd02908">
    <property type="entry name" value="Macro_OAADPr_deacetylase"/>
    <property type="match status" value="1"/>
</dbReference>
<dbReference type="CTD" id="140733"/>
<dbReference type="GO" id="GO:0005654">
    <property type="term" value="C:nucleoplasm"/>
    <property type="evidence" value="ECO:0007669"/>
    <property type="project" value="TreeGrafter"/>
</dbReference>
<dbReference type="AlphaFoldDB" id="A0A6P7X4J2"/>
<feature type="compositionally biased region" description="Basic and acidic residues" evidence="4">
    <location>
        <begin position="468"/>
        <end position="479"/>
    </location>
</feature>
<dbReference type="GO" id="GO:0140291">
    <property type="term" value="P:peptidyl-glutamate ADP-deribosylation"/>
    <property type="evidence" value="ECO:0007669"/>
    <property type="project" value="TreeGrafter"/>
</dbReference>
<dbReference type="FunCoup" id="A0A6P7X4J2">
    <property type="interactions" value="1502"/>
</dbReference>
<feature type="compositionally biased region" description="Polar residues" evidence="4">
    <location>
        <begin position="367"/>
        <end position="378"/>
    </location>
</feature>
<dbReference type="PANTHER" id="PTHR11106:SF104">
    <property type="entry name" value="ADP-RIBOSE GLYCOHYDROLASE MACROD2"/>
    <property type="match status" value="1"/>
</dbReference>
<feature type="compositionally biased region" description="Polar residues" evidence="4">
    <location>
        <begin position="528"/>
        <end position="554"/>
    </location>
</feature>
<dbReference type="InterPro" id="IPR002589">
    <property type="entry name" value="Macro_dom"/>
</dbReference>
<keyword evidence="5" id="KW-1133">Transmembrane helix</keyword>
<dbReference type="Proteomes" id="UP000515156">
    <property type="component" value="Chromosome 3"/>
</dbReference>
<keyword evidence="5" id="KW-0812">Transmembrane</keyword>
<evidence type="ECO:0000313" key="8">
    <source>
        <dbReference type="RefSeq" id="XP_030050537.1"/>
    </source>
</evidence>
<gene>
    <name evidence="8" type="primary">MACROD2</name>
</gene>
<feature type="domain" description="Macro" evidence="6">
    <location>
        <begin position="173"/>
        <end position="354"/>
    </location>
</feature>
<evidence type="ECO:0000256" key="1">
    <source>
        <dbReference type="ARBA" id="ARBA00022801"/>
    </source>
</evidence>
<feature type="compositionally biased region" description="Basic and acidic residues" evidence="4">
    <location>
        <begin position="435"/>
        <end position="460"/>
    </location>
</feature>
<feature type="region of interest" description="Disordered" evidence="4">
    <location>
        <begin position="367"/>
        <end position="578"/>
    </location>
</feature>
<dbReference type="FunFam" id="3.40.220.10:FF:000003">
    <property type="entry name" value="O-acetyl-ADP-ribose deacetylase MACROD2"/>
    <property type="match status" value="1"/>
</dbReference>
<evidence type="ECO:0000313" key="7">
    <source>
        <dbReference type="Proteomes" id="UP000515156"/>
    </source>
</evidence>
<comment type="catalytic activity">
    <reaction evidence="2">
        <text>alpha-NAD(+) + H2O = ADP-D-ribose + nicotinamide + H(+)</text>
        <dbReference type="Rhea" id="RHEA:68792"/>
        <dbReference type="ChEBI" id="CHEBI:15377"/>
        <dbReference type="ChEBI" id="CHEBI:15378"/>
        <dbReference type="ChEBI" id="CHEBI:17154"/>
        <dbReference type="ChEBI" id="CHEBI:57967"/>
        <dbReference type="ChEBI" id="CHEBI:77017"/>
    </reaction>
</comment>
<protein>
    <submittedName>
        <fullName evidence="8">ADP-ribose glycohydrolase MACROD2</fullName>
    </submittedName>
</protein>
<dbReference type="OrthoDB" id="6133115at2759"/>
<dbReference type="GeneID" id="115464282"/>
<dbReference type="PANTHER" id="PTHR11106">
    <property type="entry name" value="GANGLIOSIDE INDUCED DIFFERENTIATION ASSOCIATED PROTEIN 2-RELATED"/>
    <property type="match status" value="1"/>
</dbReference>
<dbReference type="GO" id="GO:0140293">
    <property type="term" value="F:ADP-ribosylglutamate hydrolase activity"/>
    <property type="evidence" value="ECO:0007669"/>
    <property type="project" value="TreeGrafter"/>
</dbReference>
<feature type="compositionally biased region" description="Basic and acidic residues" evidence="4">
    <location>
        <begin position="499"/>
        <end position="522"/>
    </location>
</feature>
<comment type="similarity">
    <text evidence="3">Belongs to the MacroD-type family. MacroD1/2-like subfamily.</text>
</comment>
<feature type="transmembrane region" description="Helical" evidence="5">
    <location>
        <begin position="74"/>
        <end position="94"/>
    </location>
</feature>
<feature type="compositionally biased region" description="Basic and acidic residues" evidence="4">
    <location>
        <begin position="388"/>
        <end position="409"/>
    </location>
</feature>
<dbReference type="InParanoid" id="A0A6P7X4J2"/>
<feature type="compositionally biased region" description="Acidic residues" evidence="4">
    <location>
        <begin position="563"/>
        <end position="578"/>
    </location>
</feature>
<keyword evidence="5" id="KW-0472">Membrane</keyword>
<evidence type="ECO:0000256" key="2">
    <source>
        <dbReference type="ARBA" id="ARBA00049015"/>
    </source>
</evidence>
<dbReference type="KEGG" id="muo:115464282"/>
<dbReference type="NCBIfam" id="NF001664">
    <property type="entry name" value="PRK00431.1-6"/>
    <property type="match status" value="1"/>
</dbReference>
<evidence type="ECO:0000259" key="6">
    <source>
        <dbReference type="PROSITE" id="PS51154"/>
    </source>
</evidence>
<keyword evidence="1" id="KW-0378">Hydrolase</keyword>
<accession>A0A6P7X4J2</accession>
<evidence type="ECO:0000256" key="5">
    <source>
        <dbReference type="SAM" id="Phobius"/>
    </source>
</evidence>
<reference evidence="8" key="1">
    <citation type="submission" date="2025-08" db="UniProtKB">
        <authorList>
            <consortium name="RefSeq"/>
        </authorList>
    </citation>
    <scope>IDENTIFICATION</scope>
</reference>
<dbReference type="SUPFAM" id="SSF52949">
    <property type="entry name" value="Macro domain-like"/>
    <property type="match status" value="1"/>
</dbReference>
<dbReference type="InterPro" id="IPR043472">
    <property type="entry name" value="Macro_dom-like"/>
</dbReference>
<sequence length="578" mass="64272">MRESVVHNGQAPLTNSEVCVGAVRWCRARPGGGSCGGGVGLARGVTQLTACVEGVCGCFFPCGWECEWKPSFRLAFFVCFGFLLLLFGGFLLSLQTSFPVSLGNLQAKANNHSNMYPSNRKKKLWREEKERLLNMTLEERRKEYVRDYVPLKDIPSWLEDLKNKSTSDGEETEDISLEHKSLSQKVSLYRGDITLLEIDAIVNAANSSLLGGGGVDGCIHRAAGPCLFAECRTLIGCATGQAKITCGYNLPAKYVIHTVGPIARGHIDETTKEDLASCYKSSLKLAKENNVRSIAFPCISTGIYGFPNEPAADIALSIVKEWLKKNPDEMDRIIFCVFLEVDFKIYKKKISEFFPIDDVNEEILETSETSEGLEQKAQSPPPKKYKGKKTEDLKDTTDDDHGMEEKQTSEEMEGMSQEIVEEKSATISSLTEETESSKDKESSNDSKDTQVEDQIDHLMNDQDQAEGTQHDFLKDEMKTQTDSQCSFMEVEESDSDQGETAKCEKPAILPLKEKGKEIRQAEEITSAEPLNTDHSSNTENDTTNLDAEMNSQVESLIDPTECQPEEQVTDEENDKEAQ</sequence>
<dbReference type="SMART" id="SM00506">
    <property type="entry name" value="A1pp"/>
    <property type="match status" value="1"/>
</dbReference>
<dbReference type="GO" id="GO:0006974">
    <property type="term" value="P:DNA damage response"/>
    <property type="evidence" value="ECO:0007669"/>
    <property type="project" value="TreeGrafter"/>
</dbReference>
<keyword evidence="7" id="KW-1185">Reference proteome</keyword>
<dbReference type="Gene3D" id="3.40.220.10">
    <property type="entry name" value="Leucine Aminopeptidase, subunit E, domain 1"/>
    <property type="match status" value="1"/>
</dbReference>
<dbReference type="RefSeq" id="XP_030050537.1">
    <property type="nucleotide sequence ID" value="XM_030194677.1"/>
</dbReference>
<proteinExistence type="inferred from homology"/>
<dbReference type="Pfam" id="PF01661">
    <property type="entry name" value="Macro"/>
    <property type="match status" value="1"/>
</dbReference>
<dbReference type="PROSITE" id="PS51154">
    <property type="entry name" value="MACRO"/>
    <property type="match status" value="1"/>
</dbReference>